<evidence type="ECO:0000313" key="2">
    <source>
        <dbReference type="Proteomes" id="UP001243375"/>
    </source>
</evidence>
<dbReference type="Proteomes" id="UP001243375">
    <property type="component" value="Unassembled WGS sequence"/>
</dbReference>
<comment type="caution">
    <text evidence="1">The sequence shown here is derived from an EMBL/GenBank/DDBJ whole genome shotgun (WGS) entry which is preliminary data.</text>
</comment>
<reference evidence="1" key="1">
    <citation type="submission" date="2023-04" db="EMBL/GenBank/DDBJ databases">
        <title>Draft Genome sequencing of Naganishia species isolated from polar environments using Oxford Nanopore Technology.</title>
        <authorList>
            <person name="Leo P."/>
            <person name="Venkateswaran K."/>
        </authorList>
    </citation>
    <scope>NUCLEOTIDE SEQUENCE</scope>
    <source>
        <strain evidence="1">MNA-CCFEE 5425</strain>
    </source>
</reference>
<protein>
    <submittedName>
        <fullName evidence="1">Uncharacterized protein</fullName>
    </submittedName>
</protein>
<keyword evidence="2" id="KW-1185">Reference proteome</keyword>
<dbReference type="EMBL" id="JASBWU010000032">
    <property type="protein sequence ID" value="KAJ9111210.1"/>
    <property type="molecule type" value="Genomic_DNA"/>
</dbReference>
<sequence length="176" mass="19294">MEKDRLQRKLSNRSRQLASSAIPNEKRLNGERISGGIMDFGGLRHGGHSADLSSDGNRLYIADMQFRTRSDTQVLADRKVRTSPAGDVLFASTRGLEPSQKGYIISVALDPMTEYIAGTPTVADPRSGMEECLPLHRWQTPTSGGWANALSVCPTTGRHNGSEVYMSLTDSGQRWV</sequence>
<evidence type="ECO:0000313" key="1">
    <source>
        <dbReference type="EMBL" id="KAJ9111210.1"/>
    </source>
</evidence>
<organism evidence="1 2">
    <name type="scientific">Naganishia vaughanmartiniae</name>
    <dbReference type="NCBI Taxonomy" id="1424756"/>
    <lineage>
        <taxon>Eukaryota</taxon>
        <taxon>Fungi</taxon>
        <taxon>Dikarya</taxon>
        <taxon>Basidiomycota</taxon>
        <taxon>Agaricomycotina</taxon>
        <taxon>Tremellomycetes</taxon>
        <taxon>Filobasidiales</taxon>
        <taxon>Filobasidiaceae</taxon>
        <taxon>Naganishia</taxon>
    </lineage>
</organism>
<gene>
    <name evidence="1" type="ORF">QFC22_006585</name>
</gene>
<accession>A0ACC2WJ51</accession>
<name>A0ACC2WJ51_9TREE</name>
<proteinExistence type="predicted"/>